<evidence type="ECO:0000256" key="2">
    <source>
        <dbReference type="SAM" id="Phobius"/>
    </source>
</evidence>
<sequence length="106" mass="11634">MKSVDSCCYFSYLKVLLGAVVVGLFVWLLILGSSPPPGRTRSWRAAAESEVEGRHVMKEAEDQLANDNNHPKLLDPNFMSKVRVPKGPDPIHNRRIGVKGGPPRGA</sequence>
<dbReference type="EnsemblPlants" id="MELO3C012043.2.1">
    <property type="protein sequence ID" value="MELO3C012043.2.1"/>
    <property type="gene ID" value="MELO3C012043.2"/>
</dbReference>
<organism evidence="3">
    <name type="scientific">Cucumis melo</name>
    <name type="common">Muskmelon</name>
    <dbReference type="NCBI Taxonomy" id="3656"/>
    <lineage>
        <taxon>Eukaryota</taxon>
        <taxon>Viridiplantae</taxon>
        <taxon>Streptophyta</taxon>
        <taxon>Embryophyta</taxon>
        <taxon>Tracheophyta</taxon>
        <taxon>Spermatophyta</taxon>
        <taxon>Magnoliopsida</taxon>
        <taxon>eudicotyledons</taxon>
        <taxon>Gunneridae</taxon>
        <taxon>Pentapetalae</taxon>
        <taxon>rosids</taxon>
        <taxon>fabids</taxon>
        <taxon>Cucurbitales</taxon>
        <taxon>Cucurbitaceae</taxon>
        <taxon>Benincaseae</taxon>
        <taxon>Cucumis</taxon>
    </lineage>
</organism>
<dbReference type="Gramene" id="MELO3C012043.2.1">
    <property type="protein sequence ID" value="MELO3C012043.2.1"/>
    <property type="gene ID" value="MELO3C012043.2"/>
</dbReference>
<keyword evidence="2" id="KW-0472">Membrane</keyword>
<evidence type="ECO:0000256" key="1">
    <source>
        <dbReference type="SAM" id="MobiDB-lite"/>
    </source>
</evidence>
<feature type="region of interest" description="Disordered" evidence="1">
    <location>
        <begin position="84"/>
        <end position="106"/>
    </location>
</feature>
<feature type="transmembrane region" description="Helical" evidence="2">
    <location>
        <begin position="12"/>
        <end position="31"/>
    </location>
</feature>
<proteinExistence type="predicted"/>
<name>A0A9I9D2Y7_CUCME</name>
<dbReference type="AlphaFoldDB" id="A0A9I9D2Y7"/>
<evidence type="ECO:0008006" key="4">
    <source>
        <dbReference type="Google" id="ProtNLM"/>
    </source>
</evidence>
<protein>
    <recommendedName>
        <fullName evidence="4">CLAVATA3/ESR (CLE)-related protein 25-like</fullName>
    </recommendedName>
</protein>
<reference evidence="3" key="1">
    <citation type="submission" date="2023-03" db="UniProtKB">
        <authorList>
            <consortium name="EnsemblPlants"/>
        </authorList>
    </citation>
    <scope>IDENTIFICATION</scope>
</reference>
<dbReference type="PANTHER" id="PTHR34277:SF2">
    <property type="entry name" value="CLAVATA3_ESR (CLE)-RELATED PROTEIN 26"/>
    <property type="match status" value="1"/>
</dbReference>
<dbReference type="PANTHER" id="PTHR34277">
    <property type="entry name" value="CLAVATA3/ESR (CLE)-RELATED PROTEIN 26"/>
    <property type="match status" value="1"/>
</dbReference>
<accession>A0A9I9D2Y7</accession>
<dbReference type="InterPro" id="IPR039316">
    <property type="entry name" value="CLE25/26"/>
</dbReference>
<evidence type="ECO:0000313" key="3">
    <source>
        <dbReference type="EnsemblPlants" id="MELO3C012043.2.1"/>
    </source>
</evidence>
<keyword evidence="2" id="KW-0812">Transmembrane</keyword>
<keyword evidence="2" id="KW-1133">Transmembrane helix</keyword>